<keyword evidence="3" id="KW-1185">Reference proteome</keyword>
<organism evidence="2 3">
    <name type="scientific">Armillaria ostoyae</name>
    <name type="common">Armillaria root rot fungus</name>
    <dbReference type="NCBI Taxonomy" id="47428"/>
    <lineage>
        <taxon>Eukaryota</taxon>
        <taxon>Fungi</taxon>
        <taxon>Dikarya</taxon>
        <taxon>Basidiomycota</taxon>
        <taxon>Agaricomycotina</taxon>
        <taxon>Agaricomycetes</taxon>
        <taxon>Agaricomycetidae</taxon>
        <taxon>Agaricales</taxon>
        <taxon>Marasmiineae</taxon>
        <taxon>Physalacriaceae</taxon>
        <taxon>Armillaria</taxon>
    </lineage>
</organism>
<dbReference type="EMBL" id="FUEG01000009">
    <property type="protein sequence ID" value="SJL08635.1"/>
    <property type="molecule type" value="Genomic_DNA"/>
</dbReference>
<proteinExistence type="predicted"/>
<dbReference type="InterPro" id="IPR036047">
    <property type="entry name" value="F-box-like_dom_sf"/>
</dbReference>
<gene>
    <name evidence="2" type="ORF">ARMOST_12002</name>
</gene>
<dbReference type="InterPro" id="IPR032675">
    <property type="entry name" value="LRR_dom_sf"/>
</dbReference>
<dbReference type="Pfam" id="PF12937">
    <property type="entry name" value="F-box-like"/>
    <property type="match status" value="1"/>
</dbReference>
<dbReference type="AlphaFoldDB" id="A0A284RIR7"/>
<dbReference type="InterPro" id="IPR001810">
    <property type="entry name" value="F-box_dom"/>
</dbReference>
<sequence length="643" mass="71507">MESLKVPLLFWEENWLTCLGQVSIRVAVLFSRGLRHFGPTSGFTPPSLRPQLLSMQETTLLNPGQLPEDIVVGVFHGLVVANDAKTLSSCALVCRSWSRIAQDALFSGFDIILGPSYVPVYNFLSFLPVPRRTRTIDNFIDFVSDNPQLADMAKNLRYRVPIGTTFFGVDTCVDPIFPVLRHLHKLRSLSIDAEHFCGIGPDATLSQSNTVTRLDLHHVGFPHVGKMMELISCVPMLEDLTLIAYGTNAVFEEDIDIPSLDTVQPPLRRLVVHMGYTVIASLINGSWLRINGLHHLDIHFVDGLSEDEDGIHSLTELIDSNASTLQSLCLLDGLPRDFFMSRIPTIRLHSLEVYPFRGAVLELLTVLHDAFDGIVDNTLEKITVIIDGDYLLYELGEHSAAWERLQRLLCSFPRLRMFDVLLMTMPYESTITDLSSSYVTVADLEAQTGSFPALTRTTVINPLETKHSTVHSIEAIHIDDTMSLATSSTPQARDDSCISLDVDLLKDAFTEGRLERLQEEIKIHHIALRLRCCLASVISSRLSLHQSNEPLSDSSRYLDTPCNRKGDFSGVSSRSLNTSPALSEGVYHFGMVHQLEAGTIFSRICDICSSSSKLAISSIRSTIRFEEDEKALQCGCSKSRSGE</sequence>
<evidence type="ECO:0000313" key="3">
    <source>
        <dbReference type="Proteomes" id="UP000219338"/>
    </source>
</evidence>
<dbReference type="SUPFAM" id="SSF52047">
    <property type="entry name" value="RNI-like"/>
    <property type="match status" value="1"/>
</dbReference>
<reference evidence="3" key="1">
    <citation type="journal article" date="2017" name="Nat. Ecol. Evol.">
        <title>Genome expansion and lineage-specific genetic innovations in the forest pathogenic fungi Armillaria.</title>
        <authorList>
            <person name="Sipos G."/>
            <person name="Prasanna A.N."/>
            <person name="Walter M.C."/>
            <person name="O'Connor E."/>
            <person name="Balint B."/>
            <person name="Krizsan K."/>
            <person name="Kiss B."/>
            <person name="Hess J."/>
            <person name="Varga T."/>
            <person name="Slot J."/>
            <person name="Riley R."/>
            <person name="Boka B."/>
            <person name="Rigling D."/>
            <person name="Barry K."/>
            <person name="Lee J."/>
            <person name="Mihaltcheva S."/>
            <person name="LaButti K."/>
            <person name="Lipzen A."/>
            <person name="Waldron R."/>
            <person name="Moloney N.M."/>
            <person name="Sperisen C."/>
            <person name="Kredics L."/>
            <person name="Vagvoelgyi C."/>
            <person name="Patrignani A."/>
            <person name="Fitzpatrick D."/>
            <person name="Nagy I."/>
            <person name="Doyle S."/>
            <person name="Anderson J.B."/>
            <person name="Grigoriev I.V."/>
            <person name="Gueldener U."/>
            <person name="Muensterkoetter M."/>
            <person name="Nagy L.G."/>
        </authorList>
    </citation>
    <scope>NUCLEOTIDE SEQUENCE [LARGE SCALE GENOMIC DNA]</scope>
    <source>
        <strain evidence="3">C18/9</strain>
    </source>
</reference>
<dbReference type="SUPFAM" id="SSF81383">
    <property type="entry name" value="F-box domain"/>
    <property type="match status" value="1"/>
</dbReference>
<feature type="domain" description="F-box" evidence="1">
    <location>
        <begin position="65"/>
        <end position="104"/>
    </location>
</feature>
<dbReference type="OrthoDB" id="2915574at2759"/>
<evidence type="ECO:0000259" key="1">
    <source>
        <dbReference type="Pfam" id="PF12937"/>
    </source>
</evidence>
<dbReference type="Gene3D" id="3.80.10.10">
    <property type="entry name" value="Ribonuclease Inhibitor"/>
    <property type="match status" value="1"/>
</dbReference>
<dbReference type="Proteomes" id="UP000219338">
    <property type="component" value="Unassembled WGS sequence"/>
</dbReference>
<evidence type="ECO:0000313" key="2">
    <source>
        <dbReference type="EMBL" id="SJL08635.1"/>
    </source>
</evidence>
<name>A0A284RIR7_ARMOS</name>
<dbReference type="OMA" id="FFMSRIP"/>
<accession>A0A284RIR7</accession>
<protein>
    <recommendedName>
        <fullName evidence="1">F-box domain-containing protein</fullName>
    </recommendedName>
</protein>